<evidence type="ECO:0000256" key="9">
    <source>
        <dbReference type="ARBA" id="ARBA00074581"/>
    </source>
</evidence>
<comment type="catalytic activity">
    <reaction evidence="1">
        <text>Hydrolyzes the link between N-acetylmuramoyl residues and L-amino acid residues in certain cell-wall glycopeptides.</text>
        <dbReference type="EC" id="3.5.1.28"/>
    </reaction>
</comment>
<dbReference type="InterPro" id="IPR021731">
    <property type="entry name" value="AMIN_dom"/>
</dbReference>
<evidence type="ECO:0000256" key="3">
    <source>
        <dbReference type="ARBA" id="ARBA00010860"/>
    </source>
</evidence>
<dbReference type="InterPro" id="IPR050695">
    <property type="entry name" value="N-acetylmuramoyl_amidase_3"/>
</dbReference>
<evidence type="ECO:0000256" key="1">
    <source>
        <dbReference type="ARBA" id="ARBA00001561"/>
    </source>
</evidence>
<evidence type="ECO:0000313" key="12">
    <source>
        <dbReference type="Proteomes" id="UP000185639"/>
    </source>
</evidence>
<dbReference type="SUPFAM" id="SSF53187">
    <property type="entry name" value="Zn-dependent exopeptidases"/>
    <property type="match status" value="1"/>
</dbReference>
<dbReference type="PANTHER" id="PTHR30404">
    <property type="entry name" value="N-ACETYLMURAMOYL-L-ALANINE AMIDASE"/>
    <property type="match status" value="1"/>
</dbReference>
<evidence type="ECO:0000256" key="4">
    <source>
        <dbReference type="ARBA" id="ARBA00011901"/>
    </source>
</evidence>
<sequence>MEQATAAAGKRMAGIIKRLIAFFVVTLCVLPVWADVSDVRIWQSPDKVRLVLDLSGPHEHKIFQLTGPDRIVVDLKNASLKMSSLEKVADDSSEVIRVRSGRRNKTDLRLVVETSATMKYRSFPLPPSEGVSHHRLVVDLERPQSEASMSAPDIVKKAETYETDQRDIIIAIDAGHGGEDPGALGPGRVMEKHVVLAISKELQRLLDQETGFAPFMVRTGDYYIGLRERSEKARKANADFFVSIHADAFKHPSASGSSVFVLSDRGATSETARFLADKENSSDLIGGVSIGDREDHLAMTLLDLSMTHKRTASVSIGDEILQEMGKISKLHKKNVEEAAFVVLKSPDMPALLVETGFISNPGEARQLKTSAYQKKMARAIFNGIKDYFQNNPPAGTLMAARKKAAQQYIEYTVRSGDTLSELAVRSGMGMSELRKLNGLSSNSLRVGQKLRIPNS</sequence>
<dbReference type="SUPFAM" id="SSF54106">
    <property type="entry name" value="LysM domain"/>
    <property type="match status" value="1"/>
</dbReference>
<feature type="domain" description="LysM" evidence="10">
    <location>
        <begin position="409"/>
        <end position="452"/>
    </location>
</feature>
<dbReference type="CDD" id="cd00118">
    <property type="entry name" value="LysM"/>
    <property type="match status" value="1"/>
</dbReference>
<name>A0A1N7NPJ4_9GAMM</name>
<protein>
    <recommendedName>
        <fullName evidence="9">N-acetylmuramoyl-L-alanine amidase AmiC</fullName>
        <ecNumber evidence="4">3.5.1.28</ecNumber>
    </recommendedName>
</protein>
<dbReference type="PANTHER" id="PTHR30404:SF0">
    <property type="entry name" value="N-ACETYLMURAMOYL-L-ALANINE AMIDASE AMIC"/>
    <property type="match status" value="1"/>
</dbReference>
<dbReference type="STRING" id="484498.SAMN05421686_107172"/>
<dbReference type="Gene3D" id="3.10.350.10">
    <property type="entry name" value="LysM domain"/>
    <property type="match status" value="1"/>
</dbReference>
<accession>A0A1N7NPJ4</accession>
<keyword evidence="5" id="KW-0732">Signal</keyword>
<dbReference type="EC" id="3.5.1.28" evidence="4"/>
<dbReference type="GO" id="GO:0071555">
    <property type="term" value="P:cell wall organization"/>
    <property type="evidence" value="ECO:0007669"/>
    <property type="project" value="UniProtKB-KW"/>
</dbReference>
<reference evidence="12" key="1">
    <citation type="submission" date="2017-01" db="EMBL/GenBank/DDBJ databases">
        <authorList>
            <person name="Varghese N."/>
            <person name="Submissions S."/>
        </authorList>
    </citation>
    <scope>NUCLEOTIDE SEQUENCE [LARGE SCALE GENOMIC DNA]</scope>
    <source>
        <strain evidence="12">DSM 24913</strain>
    </source>
</reference>
<keyword evidence="12" id="KW-1185">Reference proteome</keyword>
<dbReference type="GO" id="GO:0009253">
    <property type="term" value="P:peptidoglycan catabolic process"/>
    <property type="evidence" value="ECO:0007669"/>
    <property type="project" value="InterPro"/>
</dbReference>
<evidence type="ECO:0000256" key="6">
    <source>
        <dbReference type="ARBA" id="ARBA00022764"/>
    </source>
</evidence>
<dbReference type="Gene3D" id="3.40.630.40">
    <property type="entry name" value="Zn-dependent exopeptidases"/>
    <property type="match status" value="1"/>
</dbReference>
<dbReference type="SMART" id="SM00646">
    <property type="entry name" value="Ami_3"/>
    <property type="match status" value="1"/>
</dbReference>
<evidence type="ECO:0000313" key="11">
    <source>
        <dbReference type="EMBL" id="SIT00236.1"/>
    </source>
</evidence>
<dbReference type="EMBL" id="FTOH01000007">
    <property type="protein sequence ID" value="SIT00236.1"/>
    <property type="molecule type" value="Genomic_DNA"/>
</dbReference>
<evidence type="ECO:0000256" key="5">
    <source>
        <dbReference type="ARBA" id="ARBA00022729"/>
    </source>
</evidence>
<comment type="similarity">
    <text evidence="3">Belongs to the N-acetylmuramoyl-L-alanine amidase 3 family.</text>
</comment>
<dbReference type="FunFam" id="3.40.630.40:FF:000001">
    <property type="entry name" value="N-acetylmuramoyl-L-alanine amidase"/>
    <property type="match status" value="1"/>
</dbReference>
<dbReference type="Pfam" id="PF11741">
    <property type="entry name" value="AMIN"/>
    <property type="match status" value="1"/>
</dbReference>
<keyword evidence="7" id="KW-0378">Hydrolase</keyword>
<keyword evidence="6" id="KW-0574">Periplasm</keyword>
<dbReference type="Gene3D" id="2.60.40.3500">
    <property type="match status" value="1"/>
</dbReference>
<evidence type="ECO:0000259" key="10">
    <source>
        <dbReference type="PROSITE" id="PS51782"/>
    </source>
</evidence>
<evidence type="ECO:0000256" key="7">
    <source>
        <dbReference type="ARBA" id="ARBA00022801"/>
    </source>
</evidence>
<evidence type="ECO:0000256" key="2">
    <source>
        <dbReference type="ARBA" id="ARBA00004418"/>
    </source>
</evidence>
<organism evidence="11 12">
    <name type="scientific">Thalassolituus maritimus</name>
    <dbReference type="NCBI Taxonomy" id="484498"/>
    <lineage>
        <taxon>Bacteria</taxon>
        <taxon>Pseudomonadati</taxon>
        <taxon>Pseudomonadota</taxon>
        <taxon>Gammaproteobacteria</taxon>
        <taxon>Oceanospirillales</taxon>
        <taxon>Oceanospirillaceae</taxon>
        <taxon>Thalassolituus</taxon>
    </lineage>
</organism>
<evidence type="ECO:0000256" key="8">
    <source>
        <dbReference type="ARBA" id="ARBA00023316"/>
    </source>
</evidence>
<comment type="subcellular location">
    <subcellularLocation>
        <location evidence="2">Periplasm</location>
    </subcellularLocation>
</comment>
<dbReference type="CDD" id="cd02696">
    <property type="entry name" value="MurNAc-LAA"/>
    <property type="match status" value="1"/>
</dbReference>
<dbReference type="Pfam" id="PF01476">
    <property type="entry name" value="LysM"/>
    <property type="match status" value="1"/>
</dbReference>
<dbReference type="InterPro" id="IPR036779">
    <property type="entry name" value="LysM_dom_sf"/>
</dbReference>
<gene>
    <name evidence="11" type="ORF">SAMN05421686_107172</name>
</gene>
<dbReference type="InterPro" id="IPR018392">
    <property type="entry name" value="LysM"/>
</dbReference>
<dbReference type="Proteomes" id="UP000185639">
    <property type="component" value="Unassembled WGS sequence"/>
</dbReference>
<dbReference type="GO" id="GO:0030288">
    <property type="term" value="C:outer membrane-bounded periplasmic space"/>
    <property type="evidence" value="ECO:0007669"/>
    <property type="project" value="TreeGrafter"/>
</dbReference>
<dbReference type="InterPro" id="IPR002508">
    <property type="entry name" value="MurNAc-LAA_cat"/>
</dbReference>
<keyword evidence="8" id="KW-0961">Cell wall biogenesis/degradation</keyword>
<proteinExistence type="inferred from homology"/>
<dbReference type="PROSITE" id="PS51782">
    <property type="entry name" value="LYSM"/>
    <property type="match status" value="1"/>
</dbReference>
<dbReference type="AlphaFoldDB" id="A0A1N7NPJ4"/>
<dbReference type="Pfam" id="PF01520">
    <property type="entry name" value="Amidase_3"/>
    <property type="match status" value="1"/>
</dbReference>
<dbReference type="SMART" id="SM00257">
    <property type="entry name" value="LysM"/>
    <property type="match status" value="1"/>
</dbReference>
<dbReference type="GO" id="GO:0008745">
    <property type="term" value="F:N-acetylmuramoyl-L-alanine amidase activity"/>
    <property type="evidence" value="ECO:0007669"/>
    <property type="project" value="UniProtKB-EC"/>
</dbReference>